<dbReference type="Proteomes" id="UP000193467">
    <property type="component" value="Unassembled WGS sequence"/>
</dbReference>
<name>A0A1Y2DDB4_9BASI</name>
<keyword evidence="3" id="KW-1185">Reference proteome</keyword>
<organism evidence="2 3">
    <name type="scientific">Leucosporidium creatinivorum</name>
    <dbReference type="NCBI Taxonomy" id="106004"/>
    <lineage>
        <taxon>Eukaryota</taxon>
        <taxon>Fungi</taxon>
        <taxon>Dikarya</taxon>
        <taxon>Basidiomycota</taxon>
        <taxon>Pucciniomycotina</taxon>
        <taxon>Microbotryomycetes</taxon>
        <taxon>Leucosporidiales</taxon>
        <taxon>Leucosporidium</taxon>
    </lineage>
</organism>
<gene>
    <name evidence="2" type="ORF">BCR35DRAFT_355513</name>
</gene>
<proteinExistence type="predicted"/>
<feature type="region of interest" description="Disordered" evidence="1">
    <location>
        <begin position="1"/>
        <end position="27"/>
    </location>
</feature>
<evidence type="ECO:0008006" key="4">
    <source>
        <dbReference type="Google" id="ProtNLM"/>
    </source>
</evidence>
<protein>
    <recommendedName>
        <fullName evidence="4">F-box domain-containing protein</fullName>
    </recommendedName>
</protein>
<feature type="compositionally biased region" description="Low complexity" evidence="1">
    <location>
        <begin position="17"/>
        <end position="27"/>
    </location>
</feature>
<feature type="compositionally biased region" description="Polar residues" evidence="1">
    <location>
        <begin position="1"/>
        <end position="16"/>
    </location>
</feature>
<dbReference type="Gene3D" id="3.80.10.10">
    <property type="entry name" value="Ribonuclease Inhibitor"/>
    <property type="match status" value="1"/>
</dbReference>
<dbReference type="InterPro" id="IPR032675">
    <property type="entry name" value="LRR_dom_sf"/>
</dbReference>
<sequence>MDILPTQKSTKATHTRPQQPAGAPAAALPTETVQHILRLALEGESAWRRQSTRLVFGRVCTLWWKVAEVGTELAVKDTMMAEWVAKQLKAKGGKARRDRVRSLDINIEFRHVPGKGNRLTGLIIACLSLEKLEIHADSSVLLGTDSTFSKPLVAALTRLSNLKHFSYQCLNDLTLPKLADFGTLISSWPNLTTLIIPKCNAWSLLEESQKDPVKLPNPVLLQHLHLGLGEGTGENLDTINKIVKASFPTLRHLDLGAYSETAFNITPRFNLSSLSVIADVAPQLHTFSSGTRIELDGIPPACNYLNATLSALRDVRTLSLGVSGYDLSSIFTILQPLPFLHTLSITAVIESAALDDNLDRFRPLSAQATITFLEQATALKRFTLPVVMEHVWEKDELRSVRSAGSKRGVVVKLGGYVER</sequence>
<feature type="non-terminal residue" evidence="2">
    <location>
        <position position="419"/>
    </location>
</feature>
<evidence type="ECO:0000256" key="1">
    <source>
        <dbReference type="SAM" id="MobiDB-lite"/>
    </source>
</evidence>
<evidence type="ECO:0000313" key="3">
    <source>
        <dbReference type="Proteomes" id="UP000193467"/>
    </source>
</evidence>
<dbReference type="SUPFAM" id="SSF52047">
    <property type="entry name" value="RNI-like"/>
    <property type="match status" value="1"/>
</dbReference>
<accession>A0A1Y2DDB4</accession>
<comment type="caution">
    <text evidence="2">The sequence shown here is derived from an EMBL/GenBank/DDBJ whole genome shotgun (WGS) entry which is preliminary data.</text>
</comment>
<dbReference type="EMBL" id="MCGR01000083">
    <property type="protein sequence ID" value="ORY57094.1"/>
    <property type="molecule type" value="Genomic_DNA"/>
</dbReference>
<dbReference type="AlphaFoldDB" id="A0A1Y2DDB4"/>
<dbReference type="InParanoid" id="A0A1Y2DDB4"/>
<evidence type="ECO:0000313" key="2">
    <source>
        <dbReference type="EMBL" id="ORY57094.1"/>
    </source>
</evidence>
<reference evidence="2 3" key="1">
    <citation type="submission" date="2016-07" db="EMBL/GenBank/DDBJ databases">
        <title>Pervasive Adenine N6-methylation of Active Genes in Fungi.</title>
        <authorList>
            <consortium name="DOE Joint Genome Institute"/>
            <person name="Mondo S.J."/>
            <person name="Dannebaum R.O."/>
            <person name="Kuo R.C."/>
            <person name="Labutti K."/>
            <person name="Haridas S."/>
            <person name="Kuo A."/>
            <person name="Salamov A."/>
            <person name="Ahrendt S.R."/>
            <person name="Lipzen A."/>
            <person name="Sullivan W."/>
            <person name="Andreopoulos W.B."/>
            <person name="Clum A."/>
            <person name="Lindquist E."/>
            <person name="Daum C."/>
            <person name="Ramamoorthy G.K."/>
            <person name="Gryganskyi A."/>
            <person name="Culley D."/>
            <person name="Magnuson J.K."/>
            <person name="James T.Y."/>
            <person name="O'Malley M.A."/>
            <person name="Stajich J.E."/>
            <person name="Spatafora J.W."/>
            <person name="Visel A."/>
            <person name="Grigoriev I.V."/>
        </authorList>
    </citation>
    <scope>NUCLEOTIDE SEQUENCE [LARGE SCALE GENOMIC DNA]</scope>
    <source>
        <strain evidence="2 3">62-1032</strain>
    </source>
</reference>